<dbReference type="EMBL" id="LN847179">
    <property type="protein sequence ID" value="CRI43661.1"/>
    <property type="molecule type" value="Genomic_DNA"/>
</dbReference>
<gene>
    <name evidence="1" type="ORF">BN1224_DC9_BS_00210</name>
    <name evidence="2" type="ORF">BN1224_H12_DY_00090</name>
    <name evidence="3" type="ORF">BN1224_MUL2216_E_01630</name>
    <name evidence="4" type="ORF">BN1224_Panola_F_00950</name>
    <name evidence="6" type="ORF">BN1224_PB1_B_04250</name>
    <name evidence="5" type="ORF">BN1224_U1271_C_02660</name>
</gene>
<evidence type="ECO:0000313" key="5">
    <source>
        <dbReference type="EMBL" id="CRI49326.1"/>
    </source>
</evidence>
<evidence type="ECO:0000313" key="6">
    <source>
        <dbReference type="EMBL" id="CRI50456.1"/>
    </source>
</evidence>
<evidence type="ECO:0000313" key="3">
    <source>
        <dbReference type="EMBL" id="CRI45902.1"/>
    </source>
</evidence>
<reference evidence="2" key="1">
    <citation type="submission" date="2015-05" db="EMBL/GenBank/DDBJ databases">
        <authorList>
            <person name="Rattei Thomas"/>
        </authorList>
    </citation>
    <scope>NUCLEOTIDE SEQUENCE</scope>
    <source>
        <strain evidence="1">DC9</strain>
        <strain evidence="2">H12</strain>
        <strain evidence="3">MUL2216</strain>
        <strain evidence="4">Panola</strain>
        <strain evidence="6">PB1</strain>
        <strain evidence="5">U1271</strain>
    </source>
</reference>
<evidence type="ECO:0000313" key="1">
    <source>
        <dbReference type="EMBL" id="CRI42538.1"/>
    </source>
</evidence>
<dbReference type="EMBL" id="LN847226">
    <property type="protein sequence ID" value="CRI45902.1"/>
    <property type="molecule type" value="Genomic_DNA"/>
</dbReference>
<evidence type="ECO:0000313" key="4">
    <source>
        <dbReference type="EMBL" id="CRI47032.1"/>
    </source>
</evidence>
<dbReference type="EMBL" id="LN847232">
    <property type="protein sequence ID" value="CRI47032.1"/>
    <property type="molecule type" value="Genomic_DNA"/>
</dbReference>
<organism evidence="2">
    <name type="scientific">Chlamydia pneumoniae</name>
    <name type="common">Chlamydophila pneumoniae</name>
    <dbReference type="NCBI Taxonomy" id="83558"/>
    <lineage>
        <taxon>Bacteria</taxon>
        <taxon>Pseudomonadati</taxon>
        <taxon>Chlamydiota</taxon>
        <taxon>Chlamydiia</taxon>
        <taxon>Chlamydiales</taxon>
        <taxon>Chlamydiaceae</taxon>
        <taxon>Chlamydia/Chlamydophila group</taxon>
        <taxon>Chlamydia</taxon>
    </lineage>
</organism>
<protein>
    <submittedName>
        <fullName evidence="2">Uncharacterized protein</fullName>
    </submittedName>
</protein>
<dbReference type="EMBL" id="LN847049">
    <property type="protein sequence ID" value="CRI42538.1"/>
    <property type="molecule type" value="Genomic_DNA"/>
</dbReference>
<sequence>MVSLGNKEPQIQEKIIMKFCNKNGKRTKEIRSSSITKYVFYRRKN</sequence>
<accession>A0A0F7WVP6</accession>
<dbReference type="AlphaFoldDB" id="A0A0F7WVP6"/>
<proteinExistence type="predicted"/>
<name>A0A0F7WVP6_CHLPN</name>
<dbReference type="EMBL" id="LN847240">
    <property type="protein sequence ID" value="CRI50456.1"/>
    <property type="molecule type" value="Genomic_DNA"/>
</dbReference>
<dbReference type="EMBL" id="LN847244">
    <property type="protein sequence ID" value="CRI49326.1"/>
    <property type="molecule type" value="Genomic_DNA"/>
</dbReference>
<evidence type="ECO:0000313" key="2">
    <source>
        <dbReference type="EMBL" id="CRI43661.1"/>
    </source>
</evidence>